<accession>A0ABV1RU99</accession>
<dbReference type="InterPro" id="IPR013783">
    <property type="entry name" value="Ig-like_fold"/>
</dbReference>
<gene>
    <name evidence="3" type="ORF">ABS362_10275</name>
</gene>
<dbReference type="InterPro" id="IPR002048">
    <property type="entry name" value="EF_hand_dom"/>
</dbReference>
<dbReference type="RefSeq" id="WP_350412379.1">
    <property type="nucleotide sequence ID" value="NZ_JBEOKT010000007.1"/>
</dbReference>
<dbReference type="PROSITE" id="PS51257">
    <property type="entry name" value="PROKAR_LIPOPROTEIN"/>
    <property type="match status" value="1"/>
</dbReference>
<sequence length="282" mass="31746">MRKIYWLFVLVLAFVLSGCGGDDDGTPPIPVIPDTAAPEITINSPQNDQTYLAIGTVLINVWAKDNKDIKAMRLFLADPAGKRKSIDIIGSTGRVGDDIGEYITQFLKLEGSVSGQYTLIVEAEDFNRNVARESVVLNVIAEDLSELDFNTAFTSTGWYEFSSGSDIELDLNEFNFAFYSIVNKNQWDYSIDPAYVNEFGEDFGGHTGLWDTWDTNNNDYLEYSEFQKGMEDLKFFNNWDTDKNGTITKDELADGVGTLWDVNKDNVVTAAEFEQKLLKYFL</sequence>
<evidence type="ECO:0000259" key="2">
    <source>
        <dbReference type="PROSITE" id="PS50222"/>
    </source>
</evidence>
<dbReference type="Gene3D" id="1.10.238.10">
    <property type="entry name" value="EF-hand"/>
    <property type="match status" value="1"/>
</dbReference>
<dbReference type="InterPro" id="IPR011992">
    <property type="entry name" value="EF-hand-dom_pair"/>
</dbReference>
<evidence type="ECO:0000313" key="3">
    <source>
        <dbReference type="EMBL" id="MER2997933.1"/>
    </source>
</evidence>
<dbReference type="SUPFAM" id="SSF47473">
    <property type="entry name" value="EF-hand"/>
    <property type="match status" value="1"/>
</dbReference>
<dbReference type="PROSITE" id="PS00018">
    <property type="entry name" value="EF_HAND_1"/>
    <property type="match status" value="1"/>
</dbReference>
<dbReference type="EMBL" id="JBEOKT010000007">
    <property type="protein sequence ID" value="MER2997933.1"/>
    <property type="molecule type" value="Genomic_DNA"/>
</dbReference>
<feature type="domain" description="EF-hand" evidence="2">
    <location>
        <begin position="234"/>
        <end position="262"/>
    </location>
</feature>
<organism evidence="3 4">
    <name type="scientific">Pontibacter populi</name>
    <dbReference type="NCBI Taxonomy" id="890055"/>
    <lineage>
        <taxon>Bacteria</taxon>
        <taxon>Pseudomonadati</taxon>
        <taxon>Bacteroidota</taxon>
        <taxon>Cytophagia</taxon>
        <taxon>Cytophagales</taxon>
        <taxon>Hymenobacteraceae</taxon>
        <taxon>Pontibacter</taxon>
    </lineage>
</organism>
<evidence type="ECO:0000313" key="4">
    <source>
        <dbReference type="Proteomes" id="UP001476807"/>
    </source>
</evidence>
<feature type="signal peptide" evidence="1">
    <location>
        <begin position="1"/>
        <end position="21"/>
    </location>
</feature>
<evidence type="ECO:0000256" key="1">
    <source>
        <dbReference type="SAM" id="SignalP"/>
    </source>
</evidence>
<dbReference type="InterPro" id="IPR018247">
    <property type="entry name" value="EF_Hand_1_Ca_BS"/>
</dbReference>
<dbReference type="Pfam" id="PF13202">
    <property type="entry name" value="EF-hand_5"/>
    <property type="match status" value="1"/>
</dbReference>
<keyword evidence="3" id="KW-0449">Lipoprotein</keyword>
<protein>
    <submittedName>
        <fullName evidence="3">Lipoprotein</fullName>
    </submittedName>
</protein>
<feature type="chain" id="PRO_5045099577" evidence="1">
    <location>
        <begin position="22"/>
        <end position="282"/>
    </location>
</feature>
<keyword evidence="4" id="KW-1185">Reference proteome</keyword>
<name>A0ABV1RU99_9BACT</name>
<proteinExistence type="predicted"/>
<dbReference type="Gene3D" id="2.60.40.10">
    <property type="entry name" value="Immunoglobulins"/>
    <property type="match status" value="1"/>
</dbReference>
<reference evidence="3 4" key="1">
    <citation type="submission" date="2024-06" db="EMBL/GenBank/DDBJ databases">
        <title>Pontibacter populi HYL7-15.</title>
        <authorList>
            <person name="Kim M.K."/>
        </authorList>
    </citation>
    <scope>NUCLEOTIDE SEQUENCE [LARGE SCALE GENOMIC DNA]</scope>
    <source>
        <strain evidence="3 4">HYL7-15</strain>
    </source>
</reference>
<keyword evidence="1" id="KW-0732">Signal</keyword>
<dbReference type="PROSITE" id="PS50222">
    <property type="entry name" value="EF_HAND_2"/>
    <property type="match status" value="1"/>
</dbReference>
<dbReference type="Proteomes" id="UP001476807">
    <property type="component" value="Unassembled WGS sequence"/>
</dbReference>
<comment type="caution">
    <text evidence="3">The sequence shown here is derived from an EMBL/GenBank/DDBJ whole genome shotgun (WGS) entry which is preliminary data.</text>
</comment>